<dbReference type="InterPro" id="IPR036852">
    <property type="entry name" value="Peptidase_S8/S53_dom_sf"/>
</dbReference>
<dbReference type="PANTHER" id="PTHR21419">
    <property type="match status" value="1"/>
</dbReference>
<keyword evidence="2" id="KW-0812">Transmembrane</keyword>
<dbReference type="EMBL" id="BAAAUV010000001">
    <property type="protein sequence ID" value="GAA3192234.1"/>
    <property type="molecule type" value="Genomic_DNA"/>
</dbReference>
<proteinExistence type="inferred from homology"/>
<reference evidence="9" key="1">
    <citation type="journal article" date="2019" name="Int. J. Syst. Evol. Microbiol.">
        <title>The Global Catalogue of Microorganisms (GCM) 10K type strain sequencing project: providing services to taxonomists for standard genome sequencing and annotation.</title>
        <authorList>
            <consortium name="The Broad Institute Genomics Platform"/>
            <consortium name="The Broad Institute Genome Sequencing Center for Infectious Disease"/>
            <person name="Wu L."/>
            <person name="Ma J."/>
        </authorList>
    </citation>
    <scope>NUCLEOTIDE SEQUENCE [LARGE SCALE GENOMIC DNA]</scope>
    <source>
        <strain evidence="9">JCM 9377</strain>
    </source>
</reference>
<evidence type="ECO:0000256" key="1">
    <source>
        <dbReference type="ARBA" id="ARBA00004167"/>
    </source>
</evidence>
<evidence type="ECO:0000259" key="7">
    <source>
        <dbReference type="Pfam" id="PF00082"/>
    </source>
</evidence>
<protein>
    <recommendedName>
        <fullName evidence="7">Peptidase S8/S53 domain-containing protein</fullName>
    </recommendedName>
</protein>
<sequence length="1161" mass="122542">MRITGMALAALLLLTGSASAGPGFPEGPPDDPGYAGAEKPGACTKVAGDEQHNLYSFMPRCTPGAKDPENASGMSVDTAWRDYTTGSPDVVIAYVEGGVNWHNGDTAELADKVFLNTGELPKPQGSDAYDKDGDGAVTAADYAADPRVEDANGNDRIDPEDLIAAFSDGKDSDGNGFTDDVSGWDFYERQNDPATYDSTYGHANGQMKTLAAQTDNGIGEAGICPRCRILPIRAGQEALDRTDDLAQAWLYAAHMGAKIIVSTTADLGYSSYMRQTVEKLWRDGVIMIEASNDFDSTDHQGGMYWPHVIPGNGIVANTVGVPEQLANSLTTTYRARSGQTSFGSKAMFSVSTQGGSTSESTPTTGGVFGLVLSYGIELGRPLTNAEAIQVVRATSSDIDDPSLPWPGRPGWDRQYGYGRPNVAKALQAVKDGAVPPVATITAPDWYSLYDPEDTDEVRITGHLEAPRSKSYRYDLQWAPGIEPGEKDFASAGSGTGERPFDGEVGRLDLDRVPASVWDQAYRLSSDKALSGSERYTVTLRLRVWDAEGRMGEERRTIAVHHDPALRPGFPKKLGIGNESQPAVADLQGDGRQDIVYADGDGRIHALDGTTGEELPGWPATTRATEPERSYPGIAPGHEPVVAPVAVGDLFHDGTLKVVVTSSTGRTYVFDARGGLLPGWPRALDTGVTAPPIPRPALKYTRLPARGSTSSPVLTDLDGDRRLEIVQTGWDGRIHAWRTDGSDVPGWPVEVTLDQAPPSGSIRIDDHKLPGTAAIADLDGDGRPEIVVRSQRFDSKGAGEQFYGANYAFAYRADGRPFPGWPVRMASTMTFYGSAQEFVTEGVNQPAVADVDGDGKDEVATGPSFSPTYLISGAGKIIKNFGPLENPATLLSPASVLQGGLPLDAPLSFTTTGAFGRFGPFNRLGYTEAGSGAASLIASLLFPGSGNAVGNYQRGYDAATSLPMLGFPQTRTGLGFLGSPIVVDVTGDGSAEVVDGGDTSTLHAFGTFGQAAGFPLFTGGWLLWSPTAADLDGDGRTDLVATTREGHLFAWRTAGRASANGEWWTYHHDEWRTGRYGTDARPPGPLLGLTRKDASVTFTAPGDDARAGRVTSYLVTTATATVSLPATAAAGASQTLVLPEGARAVQAVDDAGNLGPAASVAG</sequence>
<dbReference type="InterPro" id="IPR000209">
    <property type="entry name" value="Peptidase_S8/S53_dom"/>
</dbReference>
<feature type="domain" description="Peptidase S8/S53" evidence="7">
    <location>
        <begin position="91"/>
        <end position="418"/>
    </location>
</feature>
<evidence type="ECO:0000256" key="3">
    <source>
        <dbReference type="ARBA" id="ARBA00022989"/>
    </source>
</evidence>
<comment type="caution">
    <text evidence="5">Lacks conserved residue(s) required for the propagation of feature annotation.</text>
</comment>
<name>A0ABP6PV42_9ACTN</name>
<dbReference type="Pfam" id="PF00082">
    <property type="entry name" value="Peptidase_S8"/>
    <property type="match status" value="1"/>
</dbReference>
<dbReference type="Gene3D" id="2.130.10.130">
    <property type="entry name" value="Integrin alpha, N-terminal"/>
    <property type="match status" value="1"/>
</dbReference>
<comment type="caution">
    <text evidence="8">The sequence shown here is derived from an EMBL/GenBank/DDBJ whole genome shotgun (WGS) entry which is preliminary data.</text>
</comment>
<dbReference type="SUPFAM" id="SSF52743">
    <property type="entry name" value="Subtilisin-like"/>
    <property type="match status" value="1"/>
</dbReference>
<evidence type="ECO:0000256" key="4">
    <source>
        <dbReference type="ARBA" id="ARBA00023136"/>
    </source>
</evidence>
<dbReference type="InterPro" id="IPR028994">
    <property type="entry name" value="Integrin_alpha_N"/>
</dbReference>
<dbReference type="PROSITE" id="PS51892">
    <property type="entry name" value="SUBTILASE"/>
    <property type="match status" value="1"/>
</dbReference>
<keyword evidence="3" id="KW-1133">Transmembrane helix</keyword>
<accession>A0ABP6PV42</accession>
<comment type="similarity">
    <text evidence="5">Belongs to the peptidase S8 family.</text>
</comment>
<organism evidence="8 9">
    <name type="scientific">Actinocorallia longicatena</name>
    <dbReference type="NCBI Taxonomy" id="111803"/>
    <lineage>
        <taxon>Bacteria</taxon>
        <taxon>Bacillati</taxon>
        <taxon>Actinomycetota</taxon>
        <taxon>Actinomycetes</taxon>
        <taxon>Streptosporangiales</taxon>
        <taxon>Thermomonosporaceae</taxon>
        <taxon>Actinocorallia</taxon>
    </lineage>
</organism>
<evidence type="ECO:0000256" key="6">
    <source>
        <dbReference type="SAM" id="SignalP"/>
    </source>
</evidence>
<keyword evidence="9" id="KW-1185">Reference proteome</keyword>
<dbReference type="PANTHER" id="PTHR21419:SF23">
    <property type="entry name" value="PROTEIN DEFECTIVE IN EXINE FORMATION 1"/>
    <property type="match status" value="1"/>
</dbReference>
<keyword evidence="4" id="KW-0472">Membrane</keyword>
<dbReference type="InterPro" id="IPR018247">
    <property type="entry name" value="EF_Hand_1_Ca_BS"/>
</dbReference>
<feature type="signal peptide" evidence="6">
    <location>
        <begin position="1"/>
        <end position="20"/>
    </location>
</feature>
<keyword evidence="6" id="KW-0732">Signal</keyword>
<gene>
    <name evidence="8" type="ORF">GCM10010468_00960</name>
</gene>
<dbReference type="Gene3D" id="3.40.50.200">
    <property type="entry name" value="Peptidase S8/S53 domain"/>
    <property type="match status" value="1"/>
</dbReference>
<dbReference type="Proteomes" id="UP001501237">
    <property type="component" value="Unassembled WGS sequence"/>
</dbReference>
<dbReference type="SUPFAM" id="SSF69318">
    <property type="entry name" value="Integrin alpha N-terminal domain"/>
    <property type="match status" value="2"/>
</dbReference>
<dbReference type="InterPro" id="IPR045232">
    <property type="entry name" value="FAM234"/>
</dbReference>
<dbReference type="RefSeq" id="WP_344821089.1">
    <property type="nucleotide sequence ID" value="NZ_BAAAUV010000001.1"/>
</dbReference>
<comment type="subcellular location">
    <subcellularLocation>
        <location evidence="1">Membrane</location>
        <topology evidence="1">Single-pass membrane protein</topology>
    </subcellularLocation>
</comment>
<evidence type="ECO:0000256" key="2">
    <source>
        <dbReference type="ARBA" id="ARBA00022692"/>
    </source>
</evidence>
<evidence type="ECO:0000313" key="9">
    <source>
        <dbReference type="Proteomes" id="UP001501237"/>
    </source>
</evidence>
<feature type="chain" id="PRO_5045472408" description="Peptidase S8/S53 domain-containing protein" evidence="6">
    <location>
        <begin position="21"/>
        <end position="1161"/>
    </location>
</feature>
<dbReference type="PROSITE" id="PS00018">
    <property type="entry name" value="EF_HAND_1"/>
    <property type="match status" value="1"/>
</dbReference>
<evidence type="ECO:0000313" key="8">
    <source>
        <dbReference type="EMBL" id="GAA3192234.1"/>
    </source>
</evidence>
<evidence type="ECO:0000256" key="5">
    <source>
        <dbReference type="PROSITE-ProRule" id="PRU01240"/>
    </source>
</evidence>